<gene>
    <name evidence="2" type="ORF">CLODIP_2_CD03034</name>
</gene>
<protein>
    <submittedName>
        <fullName evidence="2">Uncharacterized protein</fullName>
    </submittedName>
</protein>
<feature type="compositionally biased region" description="Basic and acidic residues" evidence="1">
    <location>
        <begin position="1"/>
        <end position="18"/>
    </location>
</feature>
<accession>A0A8S1E386</accession>
<keyword evidence="3" id="KW-1185">Reference proteome</keyword>
<feature type="region of interest" description="Disordered" evidence="1">
    <location>
        <begin position="1"/>
        <end position="23"/>
    </location>
</feature>
<dbReference type="AlphaFoldDB" id="A0A8S1E386"/>
<evidence type="ECO:0000256" key="1">
    <source>
        <dbReference type="SAM" id="MobiDB-lite"/>
    </source>
</evidence>
<evidence type="ECO:0000313" key="2">
    <source>
        <dbReference type="EMBL" id="CAB3386720.1"/>
    </source>
</evidence>
<name>A0A8S1E386_9INSE</name>
<comment type="caution">
    <text evidence="2">The sequence shown here is derived from an EMBL/GenBank/DDBJ whole genome shotgun (WGS) entry which is preliminary data.</text>
</comment>
<reference evidence="2 3" key="1">
    <citation type="submission" date="2020-04" db="EMBL/GenBank/DDBJ databases">
        <authorList>
            <person name="Alioto T."/>
            <person name="Alioto T."/>
            <person name="Gomez Garrido J."/>
        </authorList>
    </citation>
    <scope>NUCLEOTIDE SEQUENCE [LARGE SCALE GENOMIC DNA]</scope>
</reference>
<sequence length="369" mass="42431">MEPRNPVKSDRRPLKVAEEDIDDDPPCLKYPKVEKGVEFLAQGVAALKNELREEIKTDLKEEMDKLRVDILKEISTALHKSHHEAEGFPLLPRAVSTTLSESDQFKDAAHESGNSFQWASDFTDASSSTSNNLIVDTSASSEDLHQEIGSDQKLSYFAIVSSFYAHPLEESFLRLLEREEECLIRIDDDKPIPLFQKENTKTHVGLGYWIDSTNWKMLLDRTSDTWFIRRLCKYLVGIDAMKYTAAGRGRFIENDNGKEAFPPEVTALIKYHFRARLIKRHPTESKLPFIKNLSTEEFVRKYKETSAEMDKWCNTTNGVPCRNFRRGQIGAMMNAISIETAYKERKLNELREKVRKRFGDKVETDPTPC</sequence>
<dbReference type="Proteomes" id="UP000494165">
    <property type="component" value="Unassembled WGS sequence"/>
</dbReference>
<proteinExistence type="predicted"/>
<dbReference type="EMBL" id="CADEPI010000503">
    <property type="protein sequence ID" value="CAB3386720.1"/>
    <property type="molecule type" value="Genomic_DNA"/>
</dbReference>
<organism evidence="2 3">
    <name type="scientific">Cloeon dipterum</name>
    <dbReference type="NCBI Taxonomy" id="197152"/>
    <lineage>
        <taxon>Eukaryota</taxon>
        <taxon>Metazoa</taxon>
        <taxon>Ecdysozoa</taxon>
        <taxon>Arthropoda</taxon>
        <taxon>Hexapoda</taxon>
        <taxon>Insecta</taxon>
        <taxon>Pterygota</taxon>
        <taxon>Palaeoptera</taxon>
        <taxon>Ephemeroptera</taxon>
        <taxon>Pisciforma</taxon>
        <taxon>Baetidae</taxon>
        <taxon>Cloeon</taxon>
    </lineage>
</organism>
<evidence type="ECO:0000313" key="3">
    <source>
        <dbReference type="Proteomes" id="UP000494165"/>
    </source>
</evidence>